<feature type="chain" id="PRO_5045222278" evidence="1">
    <location>
        <begin position="21"/>
        <end position="868"/>
    </location>
</feature>
<dbReference type="InterPro" id="IPR011990">
    <property type="entry name" value="TPR-like_helical_dom_sf"/>
</dbReference>
<name>A0ABW4Z7Q6_9BACT</name>
<dbReference type="PANTHER" id="PTHR12558:SF13">
    <property type="entry name" value="CELL DIVISION CYCLE PROTEIN 27 HOMOLOG"/>
    <property type="match status" value="1"/>
</dbReference>
<gene>
    <name evidence="2" type="ORF">ACFSW8_01965</name>
</gene>
<evidence type="ECO:0000313" key="3">
    <source>
        <dbReference type="Proteomes" id="UP001597389"/>
    </source>
</evidence>
<evidence type="ECO:0000313" key="2">
    <source>
        <dbReference type="EMBL" id="MFD2157657.1"/>
    </source>
</evidence>
<keyword evidence="3" id="KW-1185">Reference proteome</keyword>
<organism evidence="2 3">
    <name type="scientific">Rubritalea tangerina</name>
    <dbReference type="NCBI Taxonomy" id="430798"/>
    <lineage>
        <taxon>Bacteria</taxon>
        <taxon>Pseudomonadati</taxon>
        <taxon>Verrucomicrobiota</taxon>
        <taxon>Verrucomicrobiia</taxon>
        <taxon>Verrucomicrobiales</taxon>
        <taxon>Rubritaleaceae</taxon>
        <taxon>Rubritalea</taxon>
    </lineage>
</organism>
<dbReference type="SUPFAM" id="SSF48452">
    <property type="entry name" value="TPR-like"/>
    <property type="match status" value="3"/>
</dbReference>
<dbReference type="SMART" id="SM00028">
    <property type="entry name" value="TPR"/>
    <property type="match status" value="5"/>
</dbReference>
<dbReference type="PANTHER" id="PTHR12558">
    <property type="entry name" value="CELL DIVISION CYCLE 16,23,27"/>
    <property type="match status" value="1"/>
</dbReference>
<feature type="signal peptide" evidence="1">
    <location>
        <begin position="1"/>
        <end position="20"/>
    </location>
</feature>
<accession>A0ABW4Z7Q6</accession>
<evidence type="ECO:0000256" key="1">
    <source>
        <dbReference type="SAM" id="SignalP"/>
    </source>
</evidence>
<dbReference type="Pfam" id="PF13432">
    <property type="entry name" value="TPR_16"/>
    <property type="match status" value="2"/>
</dbReference>
<dbReference type="Gene3D" id="1.25.40.10">
    <property type="entry name" value="Tetratricopeptide repeat domain"/>
    <property type="match status" value="5"/>
</dbReference>
<comment type="caution">
    <text evidence="2">The sequence shown here is derived from an EMBL/GenBank/DDBJ whole genome shotgun (WGS) entry which is preliminary data.</text>
</comment>
<protein>
    <submittedName>
        <fullName evidence="2">Tetratricopeptide repeat protein</fullName>
    </submittedName>
</protein>
<dbReference type="Pfam" id="PF13174">
    <property type="entry name" value="TPR_6"/>
    <property type="match status" value="1"/>
</dbReference>
<reference evidence="3" key="1">
    <citation type="journal article" date="2019" name="Int. J. Syst. Evol. Microbiol.">
        <title>The Global Catalogue of Microorganisms (GCM) 10K type strain sequencing project: providing services to taxonomists for standard genome sequencing and annotation.</title>
        <authorList>
            <consortium name="The Broad Institute Genomics Platform"/>
            <consortium name="The Broad Institute Genome Sequencing Center for Infectious Disease"/>
            <person name="Wu L."/>
            <person name="Ma J."/>
        </authorList>
    </citation>
    <scope>NUCLEOTIDE SEQUENCE [LARGE SCALE GENOMIC DNA]</scope>
    <source>
        <strain evidence="3">CCUG 57942</strain>
    </source>
</reference>
<dbReference type="EMBL" id="JBHUJB010000011">
    <property type="protein sequence ID" value="MFD2157657.1"/>
    <property type="molecule type" value="Genomic_DNA"/>
</dbReference>
<dbReference type="InterPro" id="IPR019734">
    <property type="entry name" value="TPR_rpt"/>
</dbReference>
<sequence length="868" mass="97076">MRTIARLFISFQLLTLFSWAAPNTPTSVEGMESIVPYQRGVQALADHLPELAVERFAEAYKIKGLADAQNREILYRLTEAQVRANQPDQALVTLNSKFFKDHPEREFWIAQALAAQGNYREAISHFQKLDPKSIYSNDATLSLASLQLALGERDAAIANYLKAIDSEDPITKLKATTTLAEIYIEDGQLDKAKTLIQTIPEESKSSVLKLVLEAQLSLNSKQYQDAIAQFSAFFAEDEKLHPRLYQIALIGLADARMASGQTQEAILGLTSFIEEHQDSPILLPVFERLAQWTPRPIQPDSPFYQQLKKWADRDADSTIDFGLRLGADSIVTPLPTPASLNATSPYLKAIAHYYYAKFTSELGTPGSLNQALFEFSAFRLTSPLHPLFGASIFDTAKIQIQLKQRSQALSSLHTLADFARSQQISLAPEAKSQAGFIAGLLSVEAENYPDAIKAFELATQSNNKYLADAAKINLGLAALRGSNLAVFDAQQKKITDKELANQLSIERALWLAHQKHPQAREALNTFLLRNPQNPRAVDARIALASLCATQAPLDPLLSKALIDSVDPSTLKETQFTDFTRTRYLVAELQQDWPTAIETLDTYLQKFPNNPSSTEFNMRKGLALYRNGEHNKARQLLGKIALENPDSPLTTFCHYYAGMAARLEGTPQALKESVDLFQKVIDAKSPLSTEARIQQARVLLDINRTEEAKVSLNKVYQPKSNAPQQREIGILLASALHTQGAEDPGQYAKAVAIYDQLLANKTLPLSWSNQIHYMKGQTLESMDQDQQALDTYYQVINRENIDPEAPETQQEWKWFYQCSFKAIALLEKMQNYRAAVALSKKVASYGGPESESYQKRARALEMQHMIWEE</sequence>
<dbReference type="Proteomes" id="UP001597389">
    <property type="component" value="Unassembled WGS sequence"/>
</dbReference>
<dbReference type="RefSeq" id="WP_377177301.1">
    <property type="nucleotide sequence ID" value="NZ_JBHUJB010000011.1"/>
</dbReference>
<proteinExistence type="predicted"/>
<keyword evidence="1" id="KW-0732">Signal</keyword>